<keyword evidence="1" id="KW-0812">Transmembrane</keyword>
<comment type="caution">
    <text evidence="2">The sequence shown here is derived from an EMBL/GenBank/DDBJ whole genome shotgun (WGS) entry which is preliminary data.</text>
</comment>
<evidence type="ECO:0000313" key="2">
    <source>
        <dbReference type="EMBL" id="MVU83345.1"/>
    </source>
</evidence>
<protein>
    <recommendedName>
        <fullName evidence="4">DUF998 domain-containing protein</fullName>
    </recommendedName>
</protein>
<feature type="transmembrane region" description="Helical" evidence="1">
    <location>
        <begin position="67"/>
        <end position="87"/>
    </location>
</feature>
<accession>A0A7K1V9M6</accession>
<evidence type="ECO:0000256" key="1">
    <source>
        <dbReference type="SAM" id="Phobius"/>
    </source>
</evidence>
<feature type="transmembrane region" description="Helical" evidence="1">
    <location>
        <begin position="99"/>
        <end position="118"/>
    </location>
</feature>
<organism evidence="2 3">
    <name type="scientific">Nocardia terrae</name>
    <dbReference type="NCBI Taxonomy" id="2675851"/>
    <lineage>
        <taxon>Bacteria</taxon>
        <taxon>Bacillati</taxon>
        <taxon>Actinomycetota</taxon>
        <taxon>Actinomycetes</taxon>
        <taxon>Mycobacteriales</taxon>
        <taxon>Nocardiaceae</taxon>
        <taxon>Nocardia</taxon>
    </lineage>
</organism>
<feature type="transmembrane region" description="Helical" evidence="1">
    <location>
        <begin position="162"/>
        <end position="181"/>
    </location>
</feature>
<proteinExistence type="predicted"/>
<keyword evidence="1" id="KW-0472">Membrane</keyword>
<evidence type="ECO:0008006" key="4">
    <source>
        <dbReference type="Google" id="ProtNLM"/>
    </source>
</evidence>
<dbReference type="AlphaFoldDB" id="A0A7K1V9M6"/>
<keyword evidence="3" id="KW-1185">Reference proteome</keyword>
<gene>
    <name evidence="2" type="ORF">GPX89_39670</name>
</gene>
<keyword evidence="1" id="KW-1133">Transmembrane helix</keyword>
<dbReference type="EMBL" id="WRPP01000013">
    <property type="protein sequence ID" value="MVU83345.1"/>
    <property type="molecule type" value="Genomic_DNA"/>
</dbReference>
<evidence type="ECO:0000313" key="3">
    <source>
        <dbReference type="Proteomes" id="UP000466794"/>
    </source>
</evidence>
<name>A0A7K1V9M6_9NOCA</name>
<dbReference type="Proteomes" id="UP000466794">
    <property type="component" value="Unassembled WGS sequence"/>
</dbReference>
<feature type="transmembrane region" description="Helical" evidence="1">
    <location>
        <begin position="130"/>
        <end position="150"/>
    </location>
</feature>
<dbReference type="RefSeq" id="WP_157392946.1">
    <property type="nucleotide sequence ID" value="NZ_WRPP01000013.1"/>
</dbReference>
<reference evidence="2 3" key="1">
    <citation type="submission" date="2019-12" db="EMBL/GenBank/DDBJ databases">
        <title>Nocardia sp. nov. ET3-3 isolated from soil.</title>
        <authorList>
            <person name="Kanchanasin P."/>
            <person name="Tanasupawat S."/>
            <person name="Yuki M."/>
            <person name="Kudo T."/>
        </authorList>
    </citation>
    <scope>NUCLEOTIDE SEQUENCE [LARGE SCALE GENOMIC DNA]</scope>
    <source>
        <strain evidence="2 3">ET3-3</strain>
    </source>
</reference>
<feature type="transmembrane region" description="Helical" evidence="1">
    <location>
        <begin position="193"/>
        <end position="212"/>
    </location>
</feature>
<sequence length="226" mass="23800">MSNIAPILAALCALAAAAARLPRWKAPESRPFTIGMALLAVWAVLRTPAVNGSANRMTLPSGHFEGFPGLIADVSLVAAGALIGVTVADAWGRALLKRAFYIGLLAVEAAMLLTYDPLHPSSVTVQTHNWILALAGLAVNAAVLAGSVLSYRSVPTRFRLPLSLYMFGGLSGLTLAIIRVVTLLHPAGPQVNSWSPIVSIPIFGFALGSLIAGRRMRDQELEDIDA</sequence>